<organism evidence="3">
    <name type="scientific">Erwinia pyrifoliae</name>
    <dbReference type="NCBI Taxonomy" id="79967"/>
    <lineage>
        <taxon>Bacteria</taxon>
        <taxon>Pseudomonadati</taxon>
        <taxon>Pseudomonadota</taxon>
        <taxon>Gammaproteobacteria</taxon>
        <taxon>Enterobacterales</taxon>
        <taxon>Erwiniaceae</taxon>
        <taxon>Erwinia</taxon>
    </lineage>
</organism>
<name>D0UJ15_ERWPY</name>
<dbReference type="GO" id="GO:0003697">
    <property type="term" value="F:single-stranded DNA binding"/>
    <property type="evidence" value="ECO:0007669"/>
    <property type="project" value="InterPro"/>
</dbReference>
<dbReference type="InterPro" id="IPR012340">
    <property type="entry name" value="NA-bd_OB-fold"/>
</dbReference>
<protein>
    <recommendedName>
        <fullName evidence="4">Single-stranded DNA-binding protein</fullName>
    </recommendedName>
</protein>
<dbReference type="SUPFAM" id="SSF50249">
    <property type="entry name" value="Nucleic acid-binding proteins"/>
    <property type="match status" value="1"/>
</dbReference>
<evidence type="ECO:0008006" key="4">
    <source>
        <dbReference type="Google" id="ProtNLM"/>
    </source>
</evidence>
<reference evidence="3" key="2">
    <citation type="submission" date="2005-09" db="EMBL/GenBank/DDBJ databases">
        <title>Insights into the pathogenicity island of Erwinia pyrifoliae WT3 and Japanese Erwinia Ejp617, and its relatedness with PAI of Erwinia amylovora.</title>
        <authorList>
            <person name="Thapa S.P."/>
            <person name="Cho S."/>
            <person name="Hur J.H."/>
            <person name="Lim C.K."/>
        </authorList>
    </citation>
    <scope>NUCLEOTIDE SEQUENCE</scope>
    <source>
        <strain evidence="3">WT3</strain>
    </source>
</reference>
<dbReference type="EMBL" id="DQ180962">
    <property type="protein sequence ID" value="ACY01324.1"/>
    <property type="molecule type" value="Genomic_DNA"/>
</dbReference>
<accession>D0UJ15</accession>
<sequence length="234" mass="25789">MDISYPSRCCQAVAVFILAPQTNRDLCPASQLSITKPVGRPILLSKRGSGRSVNGHRGNIMASRGINKVTLVGHLGQDPEVRSMPNGNAVAGLNLATSETWLLQKPGVINKAVKLVKKPNGTVWCCLASWQKWPLNTSARGLRSTSKVRCAHANGRTTTVLTAGRRKRWWALTARCRCWADATAATRAETTLSRVAGGSLNNPNHLSSPSLRQRIRRISHRWTSTMTYLFRIYF</sequence>
<dbReference type="PROSITE" id="PS50935">
    <property type="entry name" value="SSB"/>
    <property type="match status" value="1"/>
</dbReference>
<reference evidence="3" key="4">
    <citation type="submission" date="2009-11" db="EMBL/GenBank/DDBJ databases">
        <authorList>
            <person name="Thapa S.P."/>
            <person name="Park D.H."/>
            <person name="Cho S.Y."/>
            <person name="Hur J.H."/>
            <person name="Lim C.K."/>
        </authorList>
    </citation>
    <scope>NUCLEOTIDE SEQUENCE</scope>
    <source>
        <strain evidence="3">WT3</strain>
    </source>
</reference>
<reference evidence="3" key="3">
    <citation type="journal article" date="2008" name="Mol. Cells">
        <title>Genetic organization of the hrp genes cluster in Erwinia pyrifoliae and characterization of HR active domains in HrpNEp protein by mutational analysis.</title>
        <authorList>
            <person name="Shrestha R."/>
            <person name="Park D.H."/>
            <person name="Cho J.M."/>
            <person name="Cho S."/>
            <person name="Wilson C."/>
            <person name="Hwang I."/>
            <person name="Hur J.H."/>
            <person name="Lim C.K."/>
        </authorList>
    </citation>
    <scope>NUCLEOTIDE SEQUENCE</scope>
    <source>
        <strain evidence="3">WT3</strain>
    </source>
</reference>
<evidence type="ECO:0000256" key="2">
    <source>
        <dbReference type="PROSITE-ProRule" id="PRU00252"/>
    </source>
</evidence>
<reference evidence="3" key="1">
    <citation type="journal article" date="2005" name="J. Gen. Plant Pathol.">
        <title>Identification of dspEF, hrpW, and hrpN loci and characterization of the hrpNEp gene in Erwinia pyrifoliae.</title>
        <authorList>
            <person name="Shrestha R."/>
            <person name="Tsuchiya K."/>
            <person name="Baek S.J."/>
            <person name="Bae H.N."/>
            <person name="Hwang I."/>
            <person name="Hur J.H."/>
            <person name="Lim C.K."/>
        </authorList>
    </citation>
    <scope>NUCLEOTIDE SEQUENCE</scope>
    <source>
        <strain evidence="3">WT3</strain>
    </source>
</reference>
<proteinExistence type="predicted"/>
<evidence type="ECO:0000256" key="1">
    <source>
        <dbReference type="ARBA" id="ARBA00023125"/>
    </source>
</evidence>
<keyword evidence="1 2" id="KW-0238">DNA-binding</keyword>
<dbReference type="InterPro" id="IPR000424">
    <property type="entry name" value="Primosome_PriB/ssb"/>
</dbReference>
<dbReference type="Pfam" id="PF00436">
    <property type="entry name" value="SSB"/>
    <property type="match status" value="1"/>
</dbReference>
<dbReference type="Gene3D" id="2.40.50.140">
    <property type="entry name" value="Nucleic acid-binding proteins"/>
    <property type="match status" value="1"/>
</dbReference>
<dbReference type="AlphaFoldDB" id="D0UJ15"/>
<evidence type="ECO:0000313" key="3">
    <source>
        <dbReference type="EMBL" id="ACY01324.1"/>
    </source>
</evidence>